<evidence type="ECO:0000256" key="1">
    <source>
        <dbReference type="SAM" id="Phobius"/>
    </source>
</evidence>
<reference evidence="2 3" key="1">
    <citation type="submission" date="2017-02" db="EMBL/GenBank/DDBJ databases">
        <authorList>
            <person name="Peterson S.W."/>
        </authorList>
    </citation>
    <scope>NUCLEOTIDE SEQUENCE [LARGE SCALE GENOMIC DNA]</scope>
    <source>
        <strain evidence="2 3">DSM 22335</strain>
    </source>
</reference>
<name>A0A1T4Q2B4_9BACT</name>
<dbReference type="AlphaFoldDB" id="A0A1T4Q2B4"/>
<dbReference type="Proteomes" id="UP000190888">
    <property type="component" value="Unassembled WGS sequence"/>
</dbReference>
<dbReference type="OrthoDB" id="680626at2"/>
<proteinExistence type="predicted"/>
<dbReference type="InterPro" id="IPR024623">
    <property type="entry name" value="YtxH"/>
</dbReference>
<keyword evidence="1" id="KW-0812">Transmembrane</keyword>
<evidence type="ECO:0000313" key="3">
    <source>
        <dbReference type="Proteomes" id="UP000190888"/>
    </source>
</evidence>
<organism evidence="2 3">
    <name type="scientific">Sediminibacterium ginsengisoli</name>
    <dbReference type="NCBI Taxonomy" id="413434"/>
    <lineage>
        <taxon>Bacteria</taxon>
        <taxon>Pseudomonadati</taxon>
        <taxon>Bacteroidota</taxon>
        <taxon>Chitinophagia</taxon>
        <taxon>Chitinophagales</taxon>
        <taxon>Chitinophagaceae</taxon>
        <taxon>Sediminibacterium</taxon>
    </lineage>
</organism>
<keyword evidence="3" id="KW-1185">Reference proteome</keyword>
<dbReference type="RefSeq" id="WP_078831871.1">
    <property type="nucleotide sequence ID" value="NZ_FUWH01000007.1"/>
</dbReference>
<dbReference type="EMBL" id="FUWH01000007">
    <property type="protein sequence ID" value="SJZ97677.1"/>
    <property type="molecule type" value="Genomic_DNA"/>
</dbReference>
<sequence length="89" mass="9148">MTNQGKLILGLLGAAAAGVAIGMLIAPDKGSELRKKISDTACDLASKATDMIASGKSKLEDVAQTAVKQAEGLYNDVTKRGDKVKEAVS</sequence>
<feature type="transmembrane region" description="Helical" evidence="1">
    <location>
        <begin position="6"/>
        <end position="26"/>
    </location>
</feature>
<dbReference type="STRING" id="413434.SAMN04488132_10795"/>
<protein>
    <submittedName>
        <fullName evidence="2">Gas vesicle protein</fullName>
    </submittedName>
</protein>
<evidence type="ECO:0000313" key="2">
    <source>
        <dbReference type="EMBL" id="SJZ97677.1"/>
    </source>
</evidence>
<keyword evidence="1" id="KW-0472">Membrane</keyword>
<dbReference type="Pfam" id="PF12732">
    <property type="entry name" value="YtxH"/>
    <property type="match status" value="1"/>
</dbReference>
<accession>A0A1T4Q2B4</accession>
<gene>
    <name evidence="2" type="ORF">SAMN04488132_10795</name>
</gene>
<keyword evidence="1" id="KW-1133">Transmembrane helix</keyword>